<feature type="transmembrane region" description="Helical" evidence="5">
    <location>
        <begin position="6"/>
        <end position="27"/>
    </location>
</feature>
<dbReference type="PANTHER" id="PTHR35529:SF2">
    <property type="entry name" value="SPORULATION PROTEIN YTAF-RELATED"/>
    <property type="match status" value="1"/>
</dbReference>
<sequence>MLTVFSLLILALAVSLDGFGVGMMYGLRRIRIPLLSIAIISLCSGIIIYLSMNAGVWLSVYLSPDYARIVGALILVGIGIWALYQFLTQKQGQEDAGEGVAVLSAHAVHAPSGIQPQQAGMSHEHPGGPATENTTAPVYSPAHKMLSIEIKRLGLVIQILRTPSAADVDRSGNISSYEATLLGVALSLDAFGAGIGAALIGYKPLLTSAVIALASGIFIAFGLSIGFRYSGKSWVRSVSVLPGCVLILMGILKLWS</sequence>
<evidence type="ECO:0000313" key="6">
    <source>
        <dbReference type="EMBL" id="MVO98437.1"/>
    </source>
</evidence>
<keyword evidence="4 5" id="KW-0472">Membrane</keyword>
<comment type="caution">
    <text evidence="6">The sequence shown here is derived from an EMBL/GenBank/DDBJ whole genome shotgun (WGS) entry which is preliminary data.</text>
</comment>
<evidence type="ECO:0000256" key="4">
    <source>
        <dbReference type="ARBA" id="ARBA00023136"/>
    </source>
</evidence>
<accession>A0A7X3FEZ8</accession>
<keyword evidence="7" id="KW-1185">Reference proteome</keyword>
<dbReference type="RefSeq" id="WP_166541793.1">
    <property type="nucleotide sequence ID" value="NZ_RHLK01000002.1"/>
</dbReference>
<evidence type="ECO:0000256" key="5">
    <source>
        <dbReference type="SAM" id="Phobius"/>
    </source>
</evidence>
<dbReference type="Proteomes" id="UP000490800">
    <property type="component" value="Unassembled WGS sequence"/>
</dbReference>
<dbReference type="InterPro" id="IPR003810">
    <property type="entry name" value="Mntp/YtaF"/>
</dbReference>
<proteinExistence type="predicted"/>
<name>A0A7X3FEZ8_9BACL</name>
<feature type="transmembrane region" description="Helical" evidence="5">
    <location>
        <begin position="206"/>
        <end position="227"/>
    </location>
</feature>
<feature type="transmembrane region" description="Helical" evidence="5">
    <location>
        <begin position="66"/>
        <end position="84"/>
    </location>
</feature>
<keyword evidence="2 5" id="KW-0812">Transmembrane</keyword>
<dbReference type="PANTHER" id="PTHR35529">
    <property type="entry name" value="MANGANESE EFFLUX PUMP MNTP-RELATED"/>
    <property type="match status" value="1"/>
</dbReference>
<keyword evidence="1" id="KW-1003">Cell membrane</keyword>
<gene>
    <name evidence="6" type="ORF">EDM21_02625</name>
</gene>
<protein>
    <submittedName>
        <fullName evidence="6">Sporulation membrane protein YtaF</fullName>
    </submittedName>
</protein>
<feature type="transmembrane region" description="Helical" evidence="5">
    <location>
        <begin position="179"/>
        <end position="200"/>
    </location>
</feature>
<evidence type="ECO:0000256" key="3">
    <source>
        <dbReference type="ARBA" id="ARBA00022989"/>
    </source>
</evidence>
<evidence type="ECO:0000256" key="1">
    <source>
        <dbReference type="ARBA" id="ARBA00022475"/>
    </source>
</evidence>
<keyword evidence="3 5" id="KW-1133">Transmembrane helix</keyword>
<organism evidence="6 7">
    <name type="scientific">Paenibacillus lutrae</name>
    <dbReference type="NCBI Taxonomy" id="2078573"/>
    <lineage>
        <taxon>Bacteria</taxon>
        <taxon>Bacillati</taxon>
        <taxon>Bacillota</taxon>
        <taxon>Bacilli</taxon>
        <taxon>Bacillales</taxon>
        <taxon>Paenibacillaceae</taxon>
        <taxon>Paenibacillus</taxon>
    </lineage>
</organism>
<feature type="transmembrane region" description="Helical" evidence="5">
    <location>
        <begin position="34"/>
        <end position="60"/>
    </location>
</feature>
<dbReference type="EMBL" id="RHLK01000002">
    <property type="protein sequence ID" value="MVO98437.1"/>
    <property type="molecule type" value="Genomic_DNA"/>
</dbReference>
<feature type="transmembrane region" description="Helical" evidence="5">
    <location>
        <begin position="234"/>
        <end position="255"/>
    </location>
</feature>
<dbReference type="Pfam" id="PF02659">
    <property type="entry name" value="Mntp"/>
    <property type="match status" value="2"/>
</dbReference>
<evidence type="ECO:0000313" key="7">
    <source>
        <dbReference type="Proteomes" id="UP000490800"/>
    </source>
</evidence>
<reference evidence="6 7" key="1">
    <citation type="journal article" date="2019" name="Microorganisms">
        <title>Paenibacillus lutrae sp. nov., A Chitinolytic Species Isolated from A River Otter in Castril Natural Park, Granada, Spain.</title>
        <authorList>
            <person name="Rodriguez M."/>
            <person name="Reina J.C."/>
            <person name="Bejar V."/>
            <person name="Llamas I."/>
        </authorList>
    </citation>
    <scope>NUCLEOTIDE SEQUENCE [LARGE SCALE GENOMIC DNA]</scope>
    <source>
        <strain evidence="6 7">N10</strain>
    </source>
</reference>
<evidence type="ECO:0000256" key="2">
    <source>
        <dbReference type="ARBA" id="ARBA00022692"/>
    </source>
</evidence>
<dbReference type="AlphaFoldDB" id="A0A7X3FEZ8"/>